<dbReference type="PANTHER" id="PTHR24223">
    <property type="entry name" value="ATP-BINDING CASSETTE SUB-FAMILY C"/>
    <property type="match status" value="1"/>
</dbReference>
<dbReference type="SUPFAM" id="SSF90123">
    <property type="entry name" value="ABC transporter transmembrane region"/>
    <property type="match status" value="1"/>
</dbReference>
<gene>
    <name evidence="12" type="ORF">QTG54_012679</name>
</gene>
<dbReference type="GO" id="GO:0005524">
    <property type="term" value="F:ATP binding"/>
    <property type="evidence" value="ECO:0007669"/>
    <property type="project" value="UniProtKB-KW"/>
</dbReference>
<accession>A0AAD8Y095</accession>
<keyword evidence="7" id="KW-0067">ATP-binding</keyword>
<sequence length="314" mass="34208">MKAPMSFFDTTPTGRILSRFSKDMFSVDNEIADFVDLFVFIVLQLIVVMVSIVVITPYFAVVLPFLGYLYIRAMNYFRQVSRETKRLESVARSPVYSQFSETLGGLSTIRAYGKSSKFVESFGGLLDLNSRTIYCNKASDRWLATRLEGIASCVVGLSAFFATSVVVSNGASIGNPSNFASFAGISLSYAVTATGMMQFVVRAFAQVEAAMNSVERITYYTEEIPQEAAMTSKELESDKPSDLMNTAQKVVAATGSVVHPAKEWPTSGSITLTGLKMRYRPETPLVLKGLNVKINAGNVLVSSVEPVAGKVVCC</sequence>
<feature type="domain" description="ABC transmembrane type-1" evidence="11">
    <location>
        <begin position="1"/>
        <end position="209"/>
    </location>
</feature>
<keyword evidence="5" id="KW-0677">Repeat</keyword>
<feature type="transmembrane region" description="Helical" evidence="10">
    <location>
        <begin position="147"/>
        <end position="167"/>
    </location>
</feature>
<dbReference type="InterPro" id="IPR050173">
    <property type="entry name" value="ABC_transporter_C-like"/>
</dbReference>
<evidence type="ECO:0000256" key="2">
    <source>
        <dbReference type="ARBA" id="ARBA00009726"/>
    </source>
</evidence>
<evidence type="ECO:0000313" key="13">
    <source>
        <dbReference type="Proteomes" id="UP001224775"/>
    </source>
</evidence>
<evidence type="ECO:0000259" key="11">
    <source>
        <dbReference type="PROSITE" id="PS50929"/>
    </source>
</evidence>
<evidence type="ECO:0000256" key="6">
    <source>
        <dbReference type="ARBA" id="ARBA00022741"/>
    </source>
</evidence>
<keyword evidence="6" id="KW-0547">Nucleotide-binding</keyword>
<comment type="similarity">
    <text evidence="2">Belongs to the ABC transporter superfamily. ABCC family. Conjugate transporter (TC 3.A.1.208) subfamily.</text>
</comment>
<evidence type="ECO:0000256" key="9">
    <source>
        <dbReference type="ARBA" id="ARBA00023136"/>
    </source>
</evidence>
<feature type="transmembrane region" description="Helical" evidence="10">
    <location>
        <begin position="38"/>
        <end position="71"/>
    </location>
</feature>
<comment type="caution">
    <text evidence="12">The sequence shown here is derived from an EMBL/GenBank/DDBJ whole genome shotgun (WGS) entry which is preliminary data.</text>
</comment>
<keyword evidence="9 10" id="KW-0472">Membrane</keyword>
<dbReference type="GO" id="GO:0140359">
    <property type="term" value="F:ABC-type transporter activity"/>
    <property type="evidence" value="ECO:0007669"/>
    <property type="project" value="InterPro"/>
</dbReference>
<name>A0AAD8Y095_9STRA</name>
<evidence type="ECO:0000256" key="7">
    <source>
        <dbReference type="ARBA" id="ARBA00022840"/>
    </source>
</evidence>
<organism evidence="12 13">
    <name type="scientific">Skeletonema marinoi</name>
    <dbReference type="NCBI Taxonomy" id="267567"/>
    <lineage>
        <taxon>Eukaryota</taxon>
        <taxon>Sar</taxon>
        <taxon>Stramenopiles</taxon>
        <taxon>Ochrophyta</taxon>
        <taxon>Bacillariophyta</taxon>
        <taxon>Coscinodiscophyceae</taxon>
        <taxon>Thalassiosirophycidae</taxon>
        <taxon>Thalassiosirales</taxon>
        <taxon>Skeletonemataceae</taxon>
        <taxon>Skeletonema</taxon>
        <taxon>Skeletonema marinoi-dohrnii complex</taxon>
    </lineage>
</organism>
<dbReference type="Pfam" id="PF00664">
    <property type="entry name" value="ABC_membrane"/>
    <property type="match status" value="1"/>
</dbReference>
<evidence type="ECO:0000256" key="8">
    <source>
        <dbReference type="ARBA" id="ARBA00022989"/>
    </source>
</evidence>
<evidence type="ECO:0000256" key="5">
    <source>
        <dbReference type="ARBA" id="ARBA00022737"/>
    </source>
</evidence>
<dbReference type="InterPro" id="IPR036640">
    <property type="entry name" value="ABC1_TM_sf"/>
</dbReference>
<dbReference type="Proteomes" id="UP001224775">
    <property type="component" value="Unassembled WGS sequence"/>
</dbReference>
<keyword evidence="3" id="KW-0813">Transport</keyword>
<dbReference type="CDD" id="cd18580">
    <property type="entry name" value="ABC_6TM_ABCC_D2"/>
    <property type="match status" value="1"/>
</dbReference>
<dbReference type="FunFam" id="1.20.1560.10:FF:000013">
    <property type="entry name" value="ABC transporter C family member 2"/>
    <property type="match status" value="1"/>
</dbReference>
<reference evidence="12" key="1">
    <citation type="submission" date="2023-06" db="EMBL/GenBank/DDBJ databases">
        <title>Survivors Of The Sea: Transcriptome response of Skeletonema marinoi to long-term dormancy.</title>
        <authorList>
            <person name="Pinder M.I.M."/>
            <person name="Kourtchenko O."/>
            <person name="Robertson E.K."/>
            <person name="Larsson T."/>
            <person name="Maumus F."/>
            <person name="Osuna-Cruz C.M."/>
            <person name="Vancaester E."/>
            <person name="Stenow R."/>
            <person name="Vandepoele K."/>
            <person name="Ploug H."/>
            <person name="Bruchert V."/>
            <person name="Godhe A."/>
            <person name="Topel M."/>
        </authorList>
    </citation>
    <scope>NUCLEOTIDE SEQUENCE</scope>
    <source>
        <strain evidence="12">R05AC</strain>
    </source>
</reference>
<dbReference type="GO" id="GO:0016020">
    <property type="term" value="C:membrane"/>
    <property type="evidence" value="ECO:0007669"/>
    <property type="project" value="UniProtKB-SubCell"/>
</dbReference>
<comment type="subcellular location">
    <subcellularLocation>
        <location evidence="1">Membrane</location>
        <topology evidence="1">Multi-pass membrane protein</topology>
    </subcellularLocation>
</comment>
<dbReference type="AlphaFoldDB" id="A0AAD8Y095"/>
<proteinExistence type="inferred from homology"/>
<dbReference type="Gene3D" id="1.20.1560.10">
    <property type="entry name" value="ABC transporter type 1, transmembrane domain"/>
    <property type="match status" value="1"/>
</dbReference>
<dbReference type="InterPro" id="IPR011527">
    <property type="entry name" value="ABC1_TM_dom"/>
</dbReference>
<dbReference type="EMBL" id="JATAAI010000028">
    <property type="protein sequence ID" value="KAK1736657.1"/>
    <property type="molecule type" value="Genomic_DNA"/>
</dbReference>
<dbReference type="PROSITE" id="PS50929">
    <property type="entry name" value="ABC_TM1F"/>
    <property type="match status" value="1"/>
</dbReference>
<evidence type="ECO:0000313" key="12">
    <source>
        <dbReference type="EMBL" id="KAK1736657.1"/>
    </source>
</evidence>
<evidence type="ECO:0000256" key="10">
    <source>
        <dbReference type="SAM" id="Phobius"/>
    </source>
</evidence>
<keyword evidence="13" id="KW-1185">Reference proteome</keyword>
<keyword evidence="8 10" id="KW-1133">Transmembrane helix</keyword>
<dbReference type="InterPro" id="IPR044726">
    <property type="entry name" value="ABCC_6TM_D2"/>
</dbReference>
<evidence type="ECO:0000256" key="4">
    <source>
        <dbReference type="ARBA" id="ARBA00022692"/>
    </source>
</evidence>
<feature type="transmembrane region" description="Helical" evidence="10">
    <location>
        <begin position="179"/>
        <end position="201"/>
    </location>
</feature>
<protein>
    <submittedName>
        <fullName evidence="12">ABC transporter, ABC-C family</fullName>
    </submittedName>
</protein>
<evidence type="ECO:0000256" key="1">
    <source>
        <dbReference type="ARBA" id="ARBA00004141"/>
    </source>
</evidence>
<evidence type="ECO:0000256" key="3">
    <source>
        <dbReference type="ARBA" id="ARBA00022448"/>
    </source>
</evidence>
<keyword evidence="4 10" id="KW-0812">Transmembrane</keyword>
<dbReference type="PANTHER" id="PTHR24223:SF456">
    <property type="entry name" value="MULTIDRUG RESISTANCE-ASSOCIATED PROTEIN LETHAL(2)03659"/>
    <property type="match status" value="1"/>
</dbReference>